<dbReference type="Pfam" id="PF00249">
    <property type="entry name" value="Myb_DNA-binding"/>
    <property type="match status" value="2"/>
</dbReference>
<accession>A0AB34IQ47</accession>
<dbReference type="InterPro" id="IPR001005">
    <property type="entry name" value="SANT/Myb"/>
</dbReference>
<dbReference type="PROSITE" id="PS50090">
    <property type="entry name" value="MYB_LIKE"/>
    <property type="match status" value="2"/>
</dbReference>
<dbReference type="FunFam" id="1.10.10.60:FF:000010">
    <property type="entry name" value="Transcriptional activator Myb isoform A"/>
    <property type="match status" value="1"/>
</dbReference>
<feature type="compositionally biased region" description="Polar residues" evidence="3">
    <location>
        <begin position="509"/>
        <end position="518"/>
    </location>
</feature>
<feature type="region of interest" description="Disordered" evidence="3">
    <location>
        <begin position="39"/>
        <end position="84"/>
    </location>
</feature>
<proteinExistence type="predicted"/>
<feature type="compositionally biased region" description="Low complexity" evidence="3">
    <location>
        <begin position="493"/>
        <end position="508"/>
    </location>
</feature>
<evidence type="ECO:0000313" key="7">
    <source>
        <dbReference type="Proteomes" id="UP001515480"/>
    </source>
</evidence>
<keyword evidence="7" id="KW-1185">Reference proteome</keyword>
<dbReference type="SMART" id="SM00717">
    <property type="entry name" value="SANT"/>
    <property type="match status" value="2"/>
</dbReference>
<dbReference type="SUPFAM" id="SSF46689">
    <property type="entry name" value="Homeodomain-like"/>
    <property type="match status" value="1"/>
</dbReference>
<keyword evidence="1" id="KW-0677">Repeat</keyword>
<evidence type="ECO:0000259" key="5">
    <source>
        <dbReference type="PROSITE" id="PS51294"/>
    </source>
</evidence>
<evidence type="ECO:0000256" key="1">
    <source>
        <dbReference type="ARBA" id="ARBA00022737"/>
    </source>
</evidence>
<dbReference type="Gene3D" id="1.10.10.60">
    <property type="entry name" value="Homeodomain-like"/>
    <property type="match status" value="2"/>
</dbReference>
<dbReference type="InterPro" id="IPR050560">
    <property type="entry name" value="MYB_TF"/>
</dbReference>
<dbReference type="PANTHER" id="PTHR45614">
    <property type="entry name" value="MYB PROTEIN-RELATED"/>
    <property type="match status" value="1"/>
</dbReference>
<feature type="domain" description="HTH myb-type" evidence="5">
    <location>
        <begin position="129"/>
        <end position="183"/>
    </location>
</feature>
<evidence type="ECO:0000313" key="6">
    <source>
        <dbReference type="EMBL" id="KAL1503688.1"/>
    </source>
</evidence>
<dbReference type="InterPro" id="IPR017930">
    <property type="entry name" value="Myb_dom"/>
</dbReference>
<dbReference type="GO" id="GO:0000978">
    <property type="term" value="F:RNA polymerase II cis-regulatory region sequence-specific DNA binding"/>
    <property type="evidence" value="ECO:0007669"/>
    <property type="project" value="TreeGrafter"/>
</dbReference>
<feature type="domain" description="Myb-like" evidence="4">
    <location>
        <begin position="129"/>
        <end position="179"/>
    </location>
</feature>
<protein>
    <submittedName>
        <fullName evidence="6">Uncharacterized protein</fullName>
    </submittedName>
</protein>
<evidence type="ECO:0000259" key="4">
    <source>
        <dbReference type="PROSITE" id="PS50090"/>
    </source>
</evidence>
<reference evidence="6 7" key="1">
    <citation type="journal article" date="2024" name="Science">
        <title>Giant polyketide synthase enzymes in the biosynthesis of giant marine polyether toxins.</title>
        <authorList>
            <person name="Fallon T.R."/>
            <person name="Shende V.V."/>
            <person name="Wierzbicki I.H."/>
            <person name="Pendleton A.L."/>
            <person name="Watervoot N.F."/>
            <person name="Auber R.P."/>
            <person name="Gonzalez D.J."/>
            <person name="Wisecaver J.H."/>
            <person name="Moore B.S."/>
        </authorList>
    </citation>
    <scope>NUCLEOTIDE SEQUENCE [LARGE SCALE GENOMIC DNA]</scope>
    <source>
        <strain evidence="6 7">12B1</strain>
    </source>
</reference>
<sequence>MLLLPLEAVPVNPRIMVPRPPHCMPMHEAVHYVPTHQSVSHVPLHESSEATTPQALSGDAGPDIGDSISAASPESGGGANERRGWSAEEDLKIAALVEEHGTRSWSTIASNLPSRTGKQCRERWHNHLDPIINKGEWTLEEDLKLIEAHDLLGNKWAEIAKVLTGRTDNQIKNRWNSALRRELRKLNRLANKQRDAVCYAITTATQAAAAAAGVNESGADGSGDAPTNDAGLSDETPSKAGGGKKSGNGKKRTSAQLTATALAAATEPECTLLDSTQPLPHGVTANDLANAKMLLDHMHELNDAWATPPEDAAEAEAANMERIQRHMDWLQGFCTTLVEKSLTSRQVPCEAAPRKRRRRSKKAKKEVAEEVDQDEDELGKLGPLHSIHTFDGFDRPQSSNDSDDADEAAFSVNELLNLVGSKEGLRGMLISPRGMPLLKISPRVTDMNSPLEIRESDFFGLHCPLSSPHHFLSPRDLPNMDVGTPTLAALAAMQSSLSASSARQPQSQHKPNTASTPSLGDGAARRAAPLPVAQATVDTAPVDQLARQTPAVTALRANDENLQRNVVGVPDDCKMDVCEVNGVGARRRPVGLLDLQIAGGSAAIEPLPVVSVSSATSNELTNVCSFPASARAIELAALVSPSVLGALNMCEYGGESATTPMAAVSRG</sequence>
<dbReference type="InterPro" id="IPR009057">
    <property type="entry name" value="Homeodomain-like_sf"/>
</dbReference>
<dbReference type="AlphaFoldDB" id="A0AB34IQ47"/>
<dbReference type="PANTHER" id="PTHR45614:SF194">
    <property type="entry name" value="TRANSCRIPTION FACTOR MYB3R-3-RELATED"/>
    <property type="match status" value="1"/>
</dbReference>
<feature type="compositionally biased region" description="Basic residues" evidence="3">
    <location>
        <begin position="354"/>
        <end position="364"/>
    </location>
</feature>
<dbReference type="CDD" id="cd00167">
    <property type="entry name" value="SANT"/>
    <property type="match status" value="2"/>
</dbReference>
<feature type="domain" description="Myb-like" evidence="4">
    <location>
        <begin position="82"/>
        <end position="128"/>
    </location>
</feature>
<dbReference type="GO" id="GO:0005634">
    <property type="term" value="C:nucleus"/>
    <property type="evidence" value="ECO:0007669"/>
    <property type="project" value="TreeGrafter"/>
</dbReference>
<name>A0AB34IQ47_PRYPA</name>
<keyword evidence="2" id="KW-0238">DNA-binding</keyword>
<evidence type="ECO:0000256" key="3">
    <source>
        <dbReference type="SAM" id="MobiDB-lite"/>
    </source>
</evidence>
<evidence type="ECO:0000256" key="2">
    <source>
        <dbReference type="ARBA" id="ARBA00023125"/>
    </source>
</evidence>
<gene>
    <name evidence="6" type="ORF">AB1Y20_012161</name>
</gene>
<feature type="region of interest" description="Disordered" evidence="3">
    <location>
        <begin position="215"/>
        <end position="255"/>
    </location>
</feature>
<comment type="caution">
    <text evidence="6">The sequence shown here is derived from an EMBL/GenBank/DDBJ whole genome shotgun (WGS) entry which is preliminary data.</text>
</comment>
<dbReference type="GO" id="GO:0000981">
    <property type="term" value="F:DNA-binding transcription factor activity, RNA polymerase II-specific"/>
    <property type="evidence" value="ECO:0007669"/>
    <property type="project" value="TreeGrafter"/>
</dbReference>
<feature type="domain" description="HTH myb-type" evidence="5">
    <location>
        <begin position="85"/>
        <end position="128"/>
    </location>
</feature>
<feature type="region of interest" description="Disordered" evidence="3">
    <location>
        <begin position="344"/>
        <end position="381"/>
    </location>
</feature>
<organism evidence="6 7">
    <name type="scientific">Prymnesium parvum</name>
    <name type="common">Toxic golden alga</name>
    <dbReference type="NCBI Taxonomy" id="97485"/>
    <lineage>
        <taxon>Eukaryota</taxon>
        <taxon>Haptista</taxon>
        <taxon>Haptophyta</taxon>
        <taxon>Prymnesiophyceae</taxon>
        <taxon>Prymnesiales</taxon>
        <taxon>Prymnesiaceae</taxon>
        <taxon>Prymnesium</taxon>
    </lineage>
</organism>
<dbReference type="PROSITE" id="PS51294">
    <property type="entry name" value="HTH_MYB"/>
    <property type="match status" value="2"/>
</dbReference>
<dbReference type="EMBL" id="JBGBPQ010000021">
    <property type="protein sequence ID" value="KAL1503688.1"/>
    <property type="molecule type" value="Genomic_DNA"/>
</dbReference>
<feature type="region of interest" description="Disordered" evidence="3">
    <location>
        <begin position="493"/>
        <end position="524"/>
    </location>
</feature>
<dbReference type="Proteomes" id="UP001515480">
    <property type="component" value="Unassembled WGS sequence"/>
</dbReference>